<proteinExistence type="predicted"/>
<evidence type="ECO:0000313" key="2">
    <source>
        <dbReference type="EMBL" id="MBP2071269.1"/>
    </source>
</evidence>
<accession>A0ABS4NDK4</accession>
<feature type="transmembrane region" description="Helical" evidence="1">
    <location>
        <begin position="9"/>
        <end position="29"/>
    </location>
</feature>
<sequence length="183" mass="21066">MSIKIKKKIIILTIVGIVIVSLVLCFISAHKMKVNYTNLSPTTLQLRQQDEEKYFLNNVQVSNLSIQRCQMEVSDKVEQGLNFIVTYILPGINNAIKNHKIGFQIIYPKKYADLIGSNVTPIAYVYPNNNNNQTMSSAFSIYMPDISDEELDKLIKERNDFTIYIYIDQLKKKEITVHNDITN</sequence>
<keyword evidence="1" id="KW-1133">Transmembrane helix</keyword>
<comment type="caution">
    <text evidence="2">The sequence shown here is derived from an EMBL/GenBank/DDBJ whole genome shotgun (WGS) entry which is preliminary data.</text>
</comment>
<gene>
    <name evidence="2" type="ORF">J2Z80_000780</name>
</gene>
<evidence type="ECO:0000313" key="3">
    <source>
        <dbReference type="Proteomes" id="UP001166402"/>
    </source>
</evidence>
<dbReference type="RefSeq" id="WP_209453235.1">
    <property type="nucleotide sequence ID" value="NZ_JAGGLT010000006.1"/>
</dbReference>
<name>A0ABS4NDK4_9THEO</name>
<reference evidence="2" key="1">
    <citation type="submission" date="2021-03" db="EMBL/GenBank/DDBJ databases">
        <title>Genomic Encyclopedia of Type Strains, Phase IV (KMG-IV): sequencing the most valuable type-strain genomes for metagenomic binning, comparative biology and taxonomic classification.</title>
        <authorList>
            <person name="Goeker M."/>
        </authorList>
    </citation>
    <scope>NUCLEOTIDE SEQUENCE</scope>
    <source>
        <strain evidence="2">DSM 101588</strain>
    </source>
</reference>
<protein>
    <submittedName>
        <fullName evidence="2">Na+-transporting NADH:ubiquinone oxidoreductase subunit NqrC</fullName>
    </submittedName>
</protein>
<organism evidence="2 3">
    <name type="scientific">Thermoanaerobacterium butyriciformans</name>
    <dbReference type="NCBI Taxonomy" id="1702242"/>
    <lineage>
        <taxon>Bacteria</taxon>
        <taxon>Bacillati</taxon>
        <taxon>Bacillota</taxon>
        <taxon>Clostridia</taxon>
        <taxon>Thermoanaerobacterales</taxon>
        <taxon>Thermoanaerobacteraceae</taxon>
        <taxon>Thermoanaerobacterium</taxon>
    </lineage>
</organism>
<keyword evidence="1" id="KW-0472">Membrane</keyword>
<evidence type="ECO:0000256" key="1">
    <source>
        <dbReference type="SAM" id="Phobius"/>
    </source>
</evidence>
<keyword evidence="3" id="KW-1185">Reference proteome</keyword>
<dbReference type="EMBL" id="JAGGLT010000006">
    <property type="protein sequence ID" value="MBP2071269.1"/>
    <property type="molecule type" value="Genomic_DNA"/>
</dbReference>
<dbReference type="Proteomes" id="UP001166402">
    <property type="component" value="Unassembled WGS sequence"/>
</dbReference>
<keyword evidence="1" id="KW-0812">Transmembrane</keyword>